<evidence type="ECO:0000313" key="2">
    <source>
        <dbReference type="Proteomes" id="UP000310687"/>
    </source>
</evidence>
<dbReference type="Proteomes" id="UP000310687">
    <property type="component" value="Unassembled WGS sequence"/>
</dbReference>
<gene>
    <name evidence="1" type="ORF">D6D22_10784</name>
</gene>
<reference evidence="1 2" key="1">
    <citation type="submission" date="2018-10" db="EMBL/GenBank/DDBJ databases">
        <title>Fifty Aureobasidium pullulans genomes reveal a recombining polyextremotolerant generalist.</title>
        <authorList>
            <person name="Gostincar C."/>
            <person name="Turk M."/>
            <person name="Zajc J."/>
            <person name="Gunde-Cimerman N."/>
        </authorList>
    </citation>
    <scope>NUCLEOTIDE SEQUENCE [LARGE SCALE GENOMIC DNA]</scope>
    <source>
        <strain evidence="1 2">EXF-11013</strain>
    </source>
</reference>
<accession>A0A4S8WQJ4</accession>
<dbReference type="EMBL" id="QZAL01000457">
    <property type="protein sequence ID" value="THW27105.1"/>
    <property type="molecule type" value="Genomic_DNA"/>
</dbReference>
<comment type="caution">
    <text evidence="1">The sequence shown here is derived from an EMBL/GenBank/DDBJ whole genome shotgun (WGS) entry which is preliminary data.</text>
</comment>
<protein>
    <submittedName>
        <fullName evidence="1">Uncharacterized protein</fullName>
    </submittedName>
</protein>
<name>A0A4S8WQJ4_AURPU</name>
<proteinExistence type="predicted"/>
<evidence type="ECO:0000313" key="1">
    <source>
        <dbReference type="EMBL" id="THW27105.1"/>
    </source>
</evidence>
<dbReference type="AlphaFoldDB" id="A0A4S8WQJ4"/>
<sequence>MQSGSASASTETWVLRVMRAIGGTPSPVLRVRGTHKSTSNSDEQAVDFDLSLDRPTNMVLQDLRLGDSSYHPDDLHELQKHVKVLCNGSERNTEKQTISDLLIGRLFRIQTKCCFVDEPSVQSSVTSLCDALRYAGTVMITMANNDLTVDVALPEARTEGLYDEIHVIEVRWGIHWPVTDTTGENGAQGQSDLWRRRLGDAIIDGERNSISLETMKSPNGKSLLRNAMAQRKLAEPVSQRTDENGIKWTELRTTRWGEDEA</sequence>
<organism evidence="1 2">
    <name type="scientific">Aureobasidium pullulans</name>
    <name type="common">Black yeast</name>
    <name type="synonym">Pullularia pullulans</name>
    <dbReference type="NCBI Taxonomy" id="5580"/>
    <lineage>
        <taxon>Eukaryota</taxon>
        <taxon>Fungi</taxon>
        <taxon>Dikarya</taxon>
        <taxon>Ascomycota</taxon>
        <taxon>Pezizomycotina</taxon>
        <taxon>Dothideomycetes</taxon>
        <taxon>Dothideomycetidae</taxon>
        <taxon>Dothideales</taxon>
        <taxon>Saccotheciaceae</taxon>
        <taxon>Aureobasidium</taxon>
    </lineage>
</organism>